<accession>A0A1V8RKA2</accession>
<evidence type="ECO:0000313" key="2">
    <source>
        <dbReference type="Proteomes" id="UP000191905"/>
    </source>
</evidence>
<comment type="caution">
    <text evidence="1">The sequence shown here is derived from an EMBL/GenBank/DDBJ whole genome shotgun (WGS) entry which is preliminary data.</text>
</comment>
<keyword evidence="2" id="KW-1185">Reference proteome</keyword>
<gene>
    <name evidence="1" type="ORF">BFN67_08810</name>
</gene>
<name>A0A1V8RKA2_9HYPH</name>
<proteinExistence type="predicted"/>
<organism evidence="1 2">
    <name type="scientific">Manganibacter manganicus</name>
    <dbReference type="NCBI Taxonomy" id="1873176"/>
    <lineage>
        <taxon>Bacteria</taxon>
        <taxon>Pseudomonadati</taxon>
        <taxon>Pseudomonadota</taxon>
        <taxon>Alphaproteobacteria</taxon>
        <taxon>Hyphomicrobiales</taxon>
        <taxon>Phyllobacteriaceae</taxon>
        <taxon>Manganibacter</taxon>
    </lineage>
</organism>
<dbReference type="AlphaFoldDB" id="A0A1V8RKA2"/>
<evidence type="ECO:0000313" key="1">
    <source>
        <dbReference type="EMBL" id="OQM73389.1"/>
    </source>
</evidence>
<sequence length="87" mass="8995">MPAALQAAVFSVNPTWCYGGSIWFSIVSTETASLIAPAVVIPALSNVINDLLADASNSAIGAEGTLHIDVACRDVPPRSDLPETGEK</sequence>
<dbReference type="Proteomes" id="UP000191905">
    <property type="component" value="Unassembled WGS sequence"/>
</dbReference>
<dbReference type="RefSeq" id="WP_080921702.1">
    <property type="nucleotide sequence ID" value="NZ_MDET01000059.1"/>
</dbReference>
<protein>
    <submittedName>
        <fullName evidence="1">Uncharacterized protein</fullName>
    </submittedName>
</protein>
<dbReference type="EMBL" id="MDET01000059">
    <property type="protein sequence ID" value="OQM73389.1"/>
    <property type="molecule type" value="Genomic_DNA"/>
</dbReference>
<dbReference type="STRING" id="1873176.BFN67_08810"/>
<reference evidence="1 2" key="1">
    <citation type="journal article" date="2016" name="Int. J. Syst. Evol. Microbiol.">
        <title>Pseudaminobacter manganicus sp. nov., isolated from sludge of a manganese mine.</title>
        <authorList>
            <person name="Li J."/>
            <person name="Huang J."/>
            <person name="Liao S."/>
            <person name="Wang G."/>
        </authorList>
    </citation>
    <scope>NUCLEOTIDE SEQUENCE [LARGE SCALE GENOMIC DNA]</scope>
    <source>
        <strain evidence="1 2">JH-7</strain>
    </source>
</reference>